<reference evidence="2" key="1">
    <citation type="journal article" date="2019" name="Environ. Microbiol.">
        <title>Fungal ecological strategies reflected in gene transcription - a case study of two litter decomposers.</title>
        <authorList>
            <person name="Barbi F."/>
            <person name="Kohler A."/>
            <person name="Barry K."/>
            <person name="Baskaran P."/>
            <person name="Daum C."/>
            <person name="Fauchery L."/>
            <person name="Ihrmark K."/>
            <person name="Kuo A."/>
            <person name="LaButti K."/>
            <person name="Lipzen A."/>
            <person name="Morin E."/>
            <person name="Grigoriev I.V."/>
            <person name="Henrissat B."/>
            <person name="Lindahl B."/>
            <person name="Martin F."/>
        </authorList>
    </citation>
    <scope>NUCLEOTIDE SEQUENCE</scope>
    <source>
        <strain evidence="2">JB14</strain>
    </source>
</reference>
<gene>
    <name evidence="2" type="ORF">BT96DRAFT_998410</name>
</gene>
<protein>
    <submittedName>
        <fullName evidence="2">Uncharacterized protein</fullName>
    </submittedName>
</protein>
<dbReference type="EMBL" id="ML769547">
    <property type="protein sequence ID" value="KAE9394610.1"/>
    <property type="molecule type" value="Genomic_DNA"/>
</dbReference>
<evidence type="ECO:0000313" key="2">
    <source>
        <dbReference type="EMBL" id="KAE9394610.1"/>
    </source>
</evidence>
<proteinExistence type="predicted"/>
<dbReference type="AlphaFoldDB" id="A0A6A4HA37"/>
<sequence>MPSRKRKKKSDSPLESPSPAGPTTILPECGPAEIIDCTFSAVHGSQYNTTNHNNQTHENLPVHNDVQYNFNFALNFSITLTKECHSMMMCVS</sequence>
<dbReference type="Proteomes" id="UP000799118">
    <property type="component" value="Unassembled WGS sequence"/>
</dbReference>
<organism evidence="2 3">
    <name type="scientific">Gymnopus androsaceus JB14</name>
    <dbReference type="NCBI Taxonomy" id="1447944"/>
    <lineage>
        <taxon>Eukaryota</taxon>
        <taxon>Fungi</taxon>
        <taxon>Dikarya</taxon>
        <taxon>Basidiomycota</taxon>
        <taxon>Agaricomycotina</taxon>
        <taxon>Agaricomycetes</taxon>
        <taxon>Agaricomycetidae</taxon>
        <taxon>Agaricales</taxon>
        <taxon>Marasmiineae</taxon>
        <taxon>Omphalotaceae</taxon>
        <taxon>Gymnopus</taxon>
    </lineage>
</organism>
<accession>A0A6A4HA37</accession>
<keyword evidence="3" id="KW-1185">Reference proteome</keyword>
<evidence type="ECO:0000313" key="3">
    <source>
        <dbReference type="Proteomes" id="UP000799118"/>
    </source>
</evidence>
<name>A0A6A4HA37_9AGAR</name>
<feature type="region of interest" description="Disordered" evidence="1">
    <location>
        <begin position="1"/>
        <end position="27"/>
    </location>
</feature>
<evidence type="ECO:0000256" key="1">
    <source>
        <dbReference type="SAM" id="MobiDB-lite"/>
    </source>
</evidence>